<reference evidence="17 18" key="1">
    <citation type="journal article" date="2019" name="Int. J. Syst. Evol. Microbiol.">
        <title>Bifidobacterium jacchi sp. nov., isolated from the faeces of a baby common marmoset (Callithrix jacchus).</title>
        <authorList>
            <person name="Modesto M."/>
            <person name="Watanabe K."/>
            <person name="Arita M."/>
            <person name="Satti M."/>
            <person name="Oki K."/>
            <person name="Sciavilla P."/>
            <person name="Patavino C."/>
            <person name="Camma C."/>
            <person name="Michelini S."/>
            <person name="Sgorbati B."/>
            <person name="Mattarelli P."/>
        </authorList>
    </citation>
    <scope>NUCLEOTIDE SEQUENCE [LARGE SCALE GENOMIC DNA]</scope>
    <source>
        <strain evidence="17 18">MRM 9.3</strain>
    </source>
</reference>
<proteinExistence type="inferred from homology"/>
<keyword evidence="11 16" id="KW-0067">ATP-binding</keyword>
<comment type="similarity">
    <text evidence="14 16">Belongs to the type III pantothenate kinase family.</text>
</comment>
<keyword evidence="12 16" id="KW-0630">Potassium</keyword>
<feature type="active site" description="Proton acceptor" evidence="16">
    <location>
        <position position="109"/>
    </location>
</feature>
<evidence type="ECO:0000256" key="13">
    <source>
        <dbReference type="ARBA" id="ARBA00022993"/>
    </source>
</evidence>
<keyword evidence="7 16" id="KW-0963">Cytoplasm</keyword>
<dbReference type="PANTHER" id="PTHR34265:SF1">
    <property type="entry name" value="TYPE III PANTOTHENATE KINASE"/>
    <property type="match status" value="1"/>
</dbReference>
<comment type="pathway">
    <text evidence="4 16">Cofactor biosynthesis; coenzyme A biosynthesis; CoA from (R)-pantothenate: step 1/5.</text>
</comment>
<evidence type="ECO:0000256" key="8">
    <source>
        <dbReference type="ARBA" id="ARBA00022679"/>
    </source>
</evidence>
<keyword evidence="18" id="KW-1185">Reference proteome</keyword>
<keyword evidence="8 16" id="KW-0808">Transferase</keyword>
<dbReference type="GO" id="GO:0015937">
    <property type="term" value="P:coenzyme A biosynthetic process"/>
    <property type="evidence" value="ECO:0007669"/>
    <property type="project" value="UniProtKB-UniRule"/>
</dbReference>
<dbReference type="InterPro" id="IPR043129">
    <property type="entry name" value="ATPase_NBD"/>
</dbReference>
<evidence type="ECO:0000256" key="10">
    <source>
        <dbReference type="ARBA" id="ARBA00022777"/>
    </source>
</evidence>
<feature type="binding site" evidence="16">
    <location>
        <position position="184"/>
    </location>
    <ligand>
        <name>substrate</name>
    </ligand>
</feature>
<evidence type="ECO:0000256" key="14">
    <source>
        <dbReference type="ARBA" id="ARBA00038036"/>
    </source>
</evidence>
<evidence type="ECO:0000256" key="7">
    <source>
        <dbReference type="ARBA" id="ARBA00022490"/>
    </source>
</evidence>
<evidence type="ECO:0000256" key="16">
    <source>
        <dbReference type="HAMAP-Rule" id="MF_01274"/>
    </source>
</evidence>
<dbReference type="Proteomes" id="UP000326336">
    <property type="component" value="Unassembled WGS sequence"/>
</dbReference>
<keyword evidence="13 16" id="KW-0173">Coenzyme A biosynthesis</keyword>
<accession>A0A5N5RFF7</accession>
<comment type="cofactor">
    <cofactor evidence="16">
        <name>NH4(+)</name>
        <dbReference type="ChEBI" id="CHEBI:28938"/>
    </cofactor>
    <cofactor evidence="16">
        <name>K(+)</name>
        <dbReference type="ChEBI" id="CHEBI:29103"/>
    </cofactor>
    <text evidence="16">A monovalent cation. Ammonium or potassium.</text>
</comment>
<dbReference type="GO" id="GO:0004594">
    <property type="term" value="F:pantothenate kinase activity"/>
    <property type="evidence" value="ECO:0007669"/>
    <property type="project" value="UniProtKB-UniRule"/>
</dbReference>
<evidence type="ECO:0000256" key="4">
    <source>
        <dbReference type="ARBA" id="ARBA00005225"/>
    </source>
</evidence>
<feature type="binding site" evidence="16">
    <location>
        <position position="129"/>
    </location>
    <ligand>
        <name>K(+)</name>
        <dbReference type="ChEBI" id="CHEBI:29103"/>
    </ligand>
</feature>
<evidence type="ECO:0000313" key="18">
    <source>
        <dbReference type="Proteomes" id="UP000326336"/>
    </source>
</evidence>
<dbReference type="GO" id="GO:0005737">
    <property type="term" value="C:cytoplasm"/>
    <property type="evidence" value="ECO:0007669"/>
    <property type="project" value="UniProtKB-SubCell"/>
</dbReference>
<evidence type="ECO:0000256" key="3">
    <source>
        <dbReference type="ARBA" id="ARBA00004496"/>
    </source>
</evidence>
<sequence length="256" mass="27462">MLVAVDIGNTNIVIGFLDGGDIVGTYRVTTKANHTSDEYGLFLTQFLRMSGFTPDDVDDVIVCSVVPKVMHSFRASIVKFLGVDPMIVGPGVRTGINIRIDDPRSLGADMLADSVGAYEVYGGPVLVADFGTATTFDYVDAKGTITCGIITTGIRSGAAALWGETAQLPEVEITKPTSILATNTRTAMQAGLYYAFLGGVERTIQQFRDEIGEPFKVIATGGLGRVFKDGTDMIDVYDPDLIFKGMAAIYRRNVAH</sequence>
<keyword evidence="10 16" id="KW-0418">Kinase</keyword>
<dbReference type="NCBIfam" id="NF009855">
    <property type="entry name" value="PRK13321.1"/>
    <property type="match status" value="1"/>
</dbReference>
<organism evidence="17 18">
    <name type="scientific">Bifidobacterium jacchi</name>
    <dbReference type="NCBI Taxonomy" id="2490545"/>
    <lineage>
        <taxon>Bacteria</taxon>
        <taxon>Bacillati</taxon>
        <taxon>Actinomycetota</taxon>
        <taxon>Actinomycetes</taxon>
        <taxon>Bifidobacteriales</taxon>
        <taxon>Bifidobacteriaceae</taxon>
        <taxon>Bifidobacterium</taxon>
    </lineage>
</organism>
<dbReference type="Pfam" id="PF03309">
    <property type="entry name" value="Pan_kinase"/>
    <property type="match status" value="1"/>
</dbReference>
<dbReference type="CDD" id="cd24015">
    <property type="entry name" value="ASKHA_NBD_PanK-III"/>
    <property type="match status" value="1"/>
</dbReference>
<evidence type="ECO:0000256" key="11">
    <source>
        <dbReference type="ARBA" id="ARBA00022840"/>
    </source>
</evidence>
<feature type="binding site" evidence="16">
    <location>
        <begin position="107"/>
        <end position="110"/>
    </location>
    <ligand>
        <name>substrate</name>
    </ligand>
</feature>
<dbReference type="EC" id="2.7.1.33" evidence="6 16"/>
<evidence type="ECO:0000256" key="2">
    <source>
        <dbReference type="ARBA" id="ARBA00001958"/>
    </source>
</evidence>
<keyword evidence="9 16" id="KW-0547">Nucleotide-binding</keyword>
<comment type="caution">
    <text evidence="17">The sequence shown here is derived from an EMBL/GenBank/DDBJ whole genome shotgun (WGS) entry which is preliminary data.</text>
</comment>
<evidence type="ECO:0000256" key="9">
    <source>
        <dbReference type="ARBA" id="ARBA00022741"/>
    </source>
</evidence>
<dbReference type="NCBIfam" id="TIGR00671">
    <property type="entry name" value="baf"/>
    <property type="match status" value="1"/>
</dbReference>
<dbReference type="HAMAP" id="MF_01274">
    <property type="entry name" value="Pantothen_kinase_3"/>
    <property type="match status" value="1"/>
</dbReference>
<comment type="caution">
    <text evidence="16">Lacks conserved residue(s) required for the propagation of feature annotation.</text>
</comment>
<evidence type="ECO:0000256" key="6">
    <source>
        <dbReference type="ARBA" id="ARBA00012102"/>
    </source>
</evidence>
<dbReference type="SUPFAM" id="SSF53067">
    <property type="entry name" value="Actin-like ATPase domain"/>
    <property type="match status" value="2"/>
</dbReference>
<comment type="function">
    <text evidence="16">Catalyzes the phosphorylation of pantothenate (Pan), the first step in CoA biosynthesis.</text>
</comment>
<dbReference type="PANTHER" id="PTHR34265">
    <property type="entry name" value="TYPE III PANTOTHENATE KINASE"/>
    <property type="match status" value="1"/>
</dbReference>
<evidence type="ECO:0000256" key="12">
    <source>
        <dbReference type="ARBA" id="ARBA00022958"/>
    </source>
</evidence>
<dbReference type="GO" id="GO:0046872">
    <property type="term" value="F:metal ion binding"/>
    <property type="evidence" value="ECO:0007669"/>
    <property type="project" value="UniProtKB-KW"/>
</dbReference>
<dbReference type="Gene3D" id="3.30.420.40">
    <property type="match status" value="2"/>
</dbReference>
<dbReference type="RefSeq" id="WP_151917384.1">
    <property type="nucleotide sequence ID" value="NZ_RQSP01000039.1"/>
</dbReference>
<feature type="binding site" evidence="16">
    <location>
        <position position="132"/>
    </location>
    <ligand>
        <name>ATP</name>
        <dbReference type="ChEBI" id="CHEBI:30616"/>
    </ligand>
</feature>
<dbReference type="UniPathway" id="UPA00241">
    <property type="reaction ID" value="UER00352"/>
</dbReference>
<comment type="subcellular location">
    <subcellularLocation>
        <location evidence="3 16">Cytoplasm</location>
    </subcellularLocation>
</comment>
<comment type="catalytic activity">
    <reaction evidence="1 16">
        <text>(R)-pantothenate + ATP = (R)-4'-phosphopantothenate + ADP + H(+)</text>
        <dbReference type="Rhea" id="RHEA:16373"/>
        <dbReference type="ChEBI" id="CHEBI:10986"/>
        <dbReference type="ChEBI" id="CHEBI:15378"/>
        <dbReference type="ChEBI" id="CHEBI:29032"/>
        <dbReference type="ChEBI" id="CHEBI:30616"/>
        <dbReference type="ChEBI" id="CHEBI:456216"/>
        <dbReference type="EC" id="2.7.1.33"/>
    </reaction>
</comment>
<evidence type="ECO:0000256" key="5">
    <source>
        <dbReference type="ARBA" id="ARBA00011738"/>
    </source>
</evidence>
<comment type="subunit">
    <text evidence="5 16">Homodimer.</text>
</comment>
<dbReference type="NCBIfam" id="NF009846">
    <property type="entry name" value="PRK13318.1-4"/>
    <property type="match status" value="1"/>
</dbReference>
<comment type="cofactor">
    <cofactor evidence="2">
        <name>K(+)</name>
        <dbReference type="ChEBI" id="CHEBI:29103"/>
    </cofactor>
</comment>
<protein>
    <recommendedName>
        <fullName evidence="15 16">Type III pantothenate kinase</fullName>
        <ecNumber evidence="6 16">2.7.1.33</ecNumber>
    </recommendedName>
    <alternativeName>
        <fullName evidence="16">PanK-III</fullName>
    </alternativeName>
    <alternativeName>
        <fullName evidence="16">Pantothenic acid kinase</fullName>
    </alternativeName>
</protein>
<feature type="binding site" evidence="16">
    <location>
        <begin position="6"/>
        <end position="13"/>
    </location>
    <ligand>
        <name>ATP</name>
        <dbReference type="ChEBI" id="CHEBI:30616"/>
    </ligand>
</feature>
<dbReference type="InterPro" id="IPR004619">
    <property type="entry name" value="Type_III_PanK"/>
</dbReference>
<evidence type="ECO:0000313" key="17">
    <source>
        <dbReference type="EMBL" id="KAB5605640.1"/>
    </source>
</evidence>
<keyword evidence="16" id="KW-0479">Metal-binding</keyword>
<dbReference type="EMBL" id="RQSP01000039">
    <property type="protein sequence ID" value="KAB5605640.1"/>
    <property type="molecule type" value="Genomic_DNA"/>
</dbReference>
<dbReference type="AlphaFoldDB" id="A0A5N5RFF7"/>
<name>A0A5N5RFF7_9BIFI</name>
<gene>
    <name evidence="16" type="primary">coaX</name>
    <name evidence="17" type="ORF">EHS19_08825</name>
</gene>
<evidence type="ECO:0000256" key="15">
    <source>
        <dbReference type="ARBA" id="ARBA00040883"/>
    </source>
</evidence>
<evidence type="ECO:0000256" key="1">
    <source>
        <dbReference type="ARBA" id="ARBA00001206"/>
    </source>
</evidence>
<dbReference type="OrthoDB" id="9804707at2"/>
<dbReference type="GO" id="GO:0005524">
    <property type="term" value="F:ATP binding"/>
    <property type="evidence" value="ECO:0007669"/>
    <property type="project" value="UniProtKB-UniRule"/>
</dbReference>